<dbReference type="EMBL" id="JADKYB010000009">
    <property type="protein sequence ID" value="MBM9506533.1"/>
    <property type="molecule type" value="Genomic_DNA"/>
</dbReference>
<feature type="region of interest" description="Disordered" evidence="1">
    <location>
        <begin position="86"/>
        <end position="119"/>
    </location>
</feature>
<proteinExistence type="predicted"/>
<keyword evidence="2" id="KW-0472">Membrane</keyword>
<accession>A0ABS2TT75</accession>
<evidence type="ECO:0000256" key="2">
    <source>
        <dbReference type="SAM" id="Phobius"/>
    </source>
</evidence>
<sequence>MSSELTEREQQILADIEHELAADRRLARVLGPAPGPVVPGWTVLMSMGAAWAALVALCAHWPALYIPAALAAVAATAGLMRACGPRAAQRAGRRHARRVPRRLHPRPASGTPTGPAPNA</sequence>
<keyword evidence="2" id="KW-1133">Transmembrane helix</keyword>
<evidence type="ECO:0000313" key="4">
    <source>
        <dbReference type="Proteomes" id="UP000749040"/>
    </source>
</evidence>
<protein>
    <submittedName>
        <fullName evidence="3">DUF3040 domain-containing protein</fullName>
    </submittedName>
</protein>
<keyword evidence="2" id="KW-0812">Transmembrane</keyword>
<reference evidence="3 4" key="1">
    <citation type="submission" date="2021-01" db="EMBL/GenBank/DDBJ databases">
        <title>Streptomyces acididurans sp. nov., isolated from a peat swamp forest soil.</title>
        <authorList>
            <person name="Chantavorakit T."/>
            <person name="Duangmal K."/>
        </authorList>
    </citation>
    <scope>NUCLEOTIDE SEQUENCE [LARGE SCALE GENOMIC DNA]</scope>
    <source>
        <strain evidence="3 4">KK5PA1</strain>
    </source>
</reference>
<gene>
    <name evidence="3" type="ORF">ITX44_18625</name>
</gene>
<evidence type="ECO:0000313" key="3">
    <source>
        <dbReference type="EMBL" id="MBM9506533.1"/>
    </source>
</evidence>
<keyword evidence="4" id="KW-1185">Reference proteome</keyword>
<dbReference type="Proteomes" id="UP000749040">
    <property type="component" value="Unassembled WGS sequence"/>
</dbReference>
<feature type="transmembrane region" description="Helical" evidence="2">
    <location>
        <begin position="63"/>
        <end position="84"/>
    </location>
</feature>
<feature type="transmembrane region" description="Helical" evidence="2">
    <location>
        <begin position="38"/>
        <end position="57"/>
    </location>
</feature>
<evidence type="ECO:0000256" key="1">
    <source>
        <dbReference type="SAM" id="MobiDB-lite"/>
    </source>
</evidence>
<organism evidence="3 4">
    <name type="scientific">Actinacidiphila acididurans</name>
    <dbReference type="NCBI Taxonomy" id="2784346"/>
    <lineage>
        <taxon>Bacteria</taxon>
        <taxon>Bacillati</taxon>
        <taxon>Actinomycetota</taxon>
        <taxon>Actinomycetes</taxon>
        <taxon>Kitasatosporales</taxon>
        <taxon>Streptomycetaceae</taxon>
        <taxon>Actinacidiphila</taxon>
    </lineage>
</organism>
<comment type="caution">
    <text evidence="3">The sequence shown here is derived from an EMBL/GenBank/DDBJ whole genome shotgun (WGS) entry which is preliminary data.</text>
</comment>
<dbReference type="RefSeq" id="WP_205358398.1">
    <property type="nucleotide sequence ID" value="NZ_JADKYB010000009.1"/>
</dbReference>
<feature type="compositionally biased region" description="Basic residues" evidence="1">
    <location>
        <begin position="91"/>
        <end position="105"/>
    </location>
</feature>
<name>A0ABS2TT75_9ACTN</name>